<evidence type="ECO:0000313" key="3">
    <source>
        <dbReference type="Proteomes" id="UP001058016"/>
    </source>
</evidence>
<dbReference type="RefSeq" id="WP_055305580.1">
    <property type="nucleotide sequence ID" value="NZ_CP071249.1"/>
</dbReference>
<accession>A0A9Q9CJP3</accession>
<dbReference type="Proteomes" id="UP001058016">
    <property type="component" value="Chromosome"/>
</dbReference>
<name>A0A9Q9CJP3_9FIRM</name>
<dbReference type="AlphaFoldDB" id="A0A9Q9CJP3"/>
<organism evidence="2 4">
    <name type="scientific">Turicibacter bilis</name>
    <dbReference type="NCBI Taxonomy" id="2735723"/>
    <lineage>
        <taxon>Bacteria</taxon>
        <taxon>Bacillati</taxon>
        <taxon>Bacillota</taxon>
        <taxon>Erysipelotrichia</taxon>
        <taxon>Erysipelotrichales</taxon>
        <taxon>Turicibacteraceae</taxon>
        <taxon>Turicibacter</taxon>
    </lineage>
</organism>
<sequence length="103" mass="12266">MQFCVRDEVEHFEESFHPYYDAIKIDEEYFEDREGHERAAITLVKQLQERVHLYGIITFPDGGGYDVDFVYENDNAVPGITKNHFGSREELLEGWKNFLRLYK</sequence>
<reference evidence="2 3" key="1">
    <citation type="submission" date="2021-03" db="EMBL/GenBank/DDBJ databases">
        <title>Comparative Genomics and Metabolomics in the genus Turicibacter.</title>
        <authorList>
            <person name="Maki J."/>
            <person name="Looft T."/>
        </authorList>
    </citation>
    <scope>NUCLEOTIDE SEQUENCE</scope>
    <source>
        <strain evidence="2">ISU324</strain>
        <strain evidence="1 3">MMM721</strain>
    </source>
</reference>
<protein>
    <submittedName>
        <fullName evidence="2">Uncharacterized protein</fullName>
    </submittedName>
</protein>
<evidence type="ECO:0000313" key="2">
    <source>
        <dbReference type="EMBL" id="UUF07524.1"/>
    </source>
</evidence>
<evidence type="ECO:0000313" key="4">
    <source>
        <dbReference type="Proteomes" id="UP001058072"/>
    </source>
</evidence>
<proteinExistence type="predicted"/>
<dbReference type="Proteomes" id="UP001058072">
    <property type="component" value="Chromosome"/>
</dbReference>
<dbReference type="EMBL" id="CP071250">
    <property type="protein sequence ID" value="UUF07524.1"/>
    <property type="molecule type" value="Genomic_DNA"/>
</dbReference>
<keyword evidence="3" id="KW-1185">Reference proteome</keyword>
<dbReference type="EMBL" id="CP071249">
    <property type="protein sequence ID" value="UUF06292.1"/>
    <property type="molecule type" value="Genomic_DNA"/>
</dbReference>
<evidence type="ECO:0000313" key="1">
    <source>
        <dbReference type="EMBL" id="UUF06292.1"/>
    </source>
</evidence>
<gene>
    <name evidence="1" type="ORF">J0J69_01490</name>
    <name evidence="2" type="ORF">J0J70_07735</name>
</gene>